<keyword evidence="3" id="KW-1185">Reference proteome</keyword>
<evidence type="ECO:0000313" key="2">
    <source>
        <dbReference type="EMBL" id="KAK4099902.1"/>
    </source>
</evidence>
<dbReference type="Proteomes" id="UP001305647">
    <property type="component" value="Unassembled WGS sequence"/>
</dbReference>
<organism evidence="2 3">
    <name type="scientific">Parathielavia hyrcaniae</name>
    <dbReference type="NCBI Taxonomy" id="113614"/>
    <lineage>
        <taxon>Eukaryota</taxon>
        <taxon>Fungi</taxon>
        <taxon>Dikarya</taxon>
        <taxon>Ascomycota</taxon>
        <taxon>Pezizomycotina</taxon>
        <taxon>Sordariomycetes</taxon>
        <taxon>Sordariomycetidae</taxon>
        <taxon>Sordariales</taxon>
        <taxon>Chaetomiaceae</taxon>
        <taxon>Parathielavia</taxon>
    </lineage>
</organism>
<dbReference type="AlphaFoldDB" id="A0AAN6PXQ5"/>
<comment type="caution">
    <text evidence="2">The sequence shown here is derived from an EMBL/GenBank/DDBJ whole genome shotgun (WGS) entry which is preliminary data.</text>
</comment>
<reference evidence="2" key="2">
    <citation type="submission" date="2023-05" db="EMBL/GenBank/DDBJ databases">
        <authorList>
            <consortium name="Lawrence Berkeley National Laboratory"/>
            <person name="Steindorff A."/>
            <person name="Hensen N."/>
            <person name="Bonometti L."/>
            <person name="Westerberg I."/>
            <person name="Brannstrom I.O."/>
            <person name="Guillou S."/>
            <person name="Cros-Aarteil S."/>
            <person name="Calhoun S."/>
            <person name="Haridas S."/>
            <person name="Kuo A."/>
            <person name="Mondo S."/>
            <person name="Pangilinan J."/>
            <person name="Riley R."/>
            <person name="Labutti K."/>
            <person name="Andreopoulos B."/>
            <person name="Lipzen A."/>
            <person name="Chen C."/>
            <person name="Yanf M."/>
            <person name="Daum C."/>
            <person name="Ng V."/>
            <person name="Clum A."/>
            <person name="Ohm R."/>
            <person name="Martin F."/>
            <person name="Silar P."/>
            <person name="Natvig D."/>
            <person name="Lalanne C."/>
            <person name="Gautier V."/>
            <person name="Ament-Velasquez S.L."/>
            <person name="Kruys A."/>
            <person name="Hutchinson M.I."/>
            <person name="Powell A.J."/>
            <person name="Barry K."/>
            <person name="Miller A.N."/>
            <person name="Grigoriev I.V."/>
            <person name="Debuchy R."/>
            <person name="Gladieux P."/>
            <person name="Thoren M.H."/>
            <person name="Johannesson H."/>
        </authorList>
    </citation>
    <scope>NUCLEOTIDE SEQUENCE</scope>
    <source>
        <strain evidence="2">CBS 757.83</strain>
    </source>
</reference>
<proteinExistence type="predicted"/>
<feature type="region of interest" description="Disordered" evidence="1">
    <location>
        <begin position="56"/>
        <end position="113"/>
    </location>
</feature>
<protein>
    <submittedName>
        <fullName evidence="2">Uncharacterized protein</fullName>
    </submittedName>
</protein>
<sequence>MRSSLKTEPISIFSFFPTCLTGALNQDACSGKEYIHRNPRFKRWCVCGGIGSGGLSQAAGSEAGAGPGQGVGLGWDRAGSTPRRKGLDTPRRRGKPRMQARHNGNPTAAHADENERDSMLEMEHISEQTGLEQPTAGLVTVRISYLRLAGAFLHKNSKFQRREFHPTPTKSMKLRHIGSQFITNTQRQRS</sequence>
<accession>A0AAN6PXQ5</accession>
<reference evidence="2" key="1">
    <citation type="journal article" date="2023" name="Mol. Phylogenet. Evol.">
        <title>Genome-scale phylogeny and comparative genomics of the fungal order Sordariales.</title>
        <authorList>
            <person name="Hensen N."/>
            <person name="Bonometti L."/>
            <person name="Westerberg I."/>
            <person name="Brannstrom I.O."/>
            <person name="Guillou S."/>
            <person name="Cros-Aarteil S."/>
            <person name="Calhoun S."/>
            <person name="Haridas S."/>
            <person name="Kuo A."/>
            <person name="Mondo S."/>
            <person name="Pangilinan J."/>
            <person name="Riley R."/>
            <person name="LaButti K."/>
            <person name="Andreopoulos B."/>
            <person name="Lipzen A."/>
            <person name="Chen C."/>
            <person name="Yan M."/>
            <person name="Daum C."/>
            <person name="Ng V."/>
            <person name="Clum A."/>
            <person name="Steindorff A."/>
            <person name="Ohm R.A."/>
            <person name="Martin F."/>
            <person name="Silar P."/>
            <person name="Natvig D.O."/>
            <person name="Lalanne C."/>
            <person name="Gautier V."/>
            <person name="Ament-Velasquez S.L."/>
            <person name="Kruys A."/>
            <person name="Hutchinson M.I."/>
            <person name="Powell A.J."/>
            <person name="Barry K."/>
            <person name="Miller A.N."/>
            <person name="Grigoriev I.V."/>
            <person name="Debuchy R."/>
            <person name="Gladieux P."/>
            <person name="Hiltunen Thoren M."/>
            <person name="Johannesson H."/>
        </authorList>
    </citation>
    <scope>NUCLEOTIDE SEQUENCE</scope>
    <source>
        <strain evidence="2">CBS 757.83</strain>
    </source>
</reference>
<evidence type="ECO:0000256" key="1">
    <source>
        <dbReference type="SAM" id="MobiDB-lite"/>
    </source>
</evidence>
<name>A0AAN6PXQ5_9PEZI</name>
<dbReference type="EMBL" id="MU863645">
    <property type="protein sequence ID" value="KAK4099902.1"/>
    <property type="molecule type" value="Genomic_DNA"/>
</dbReference>
<gene>
    <name evidence="2" type="ORF">N658DRAFT_148741</name>
</gene>
<evidence type="ECO:0000313" key="3">
    <source>
        <dbReference type="Proteomes" id="UP001305647"/>
    </source>
</evidence>
<feature type="compositionally biased region" description="Gly residues" evidence="1">
    <location>
        <begin position="63"/>
        <end position="73"/>
    </location>
</feature>